<evidence type="ECO:0000313" key="3">
    <source>
        <dbReference type="Proteomes" id="UP000266841"/>
    </source>
</evidence>
<sequence>MTPYARKSAKEAGLDGGVSLRNVHGVAEALPLQDGSVDAVVCTLTLCSVPDQGLALAEIRRVLRPGGT</sequence>
<dbReference type="eggNOG" id="KOG4300">
    <property type="taxonomic scope" value="Eukaryota"/>
</dbReference>
<accession>K0SNB1</accession>
<dbReference type="InterPro" id="IPR029063">
    <property type="entry name" value="SAM-dependent_MTases_sf"/>
</dbReference>
<gene>
    <name evidence="2" type="ORF">THAOC_11219</name>
</gene>
<evidence type="ECO:0000259" key="1">
    <source>
        <dbReference type="Pfam" id="PF08241"/>
    </source>
</evidence>
<dbReference type="Proteomes" id="UP000266841">
    <property type="component" value="Unassembled WGS sequence"/>
</dbReference>
<dbReference type="SUPFAM" id="SSF53335">
    <property type="entry name" value="S-adenosyl-L-methionine-dependent methyltransferases"/>
    <property type="match status" value="1"/>
</dbReference>
<dbReference type="GO" id="GO:0008757">
    <property type="term" value="F:S-adenosylmethionine-dependent methyltransferase activity"/>
    <property type="evidence" value="ECO:0007669"/>
    <property type="project" value="InterPro"/>
</dbReference>
<evidence type="ECO:0000313" key="2">
    <source>
        <dbReference type="EMBL" id="EJK67713.1"/>
    </source>
</evidence>
<dbReference type="Gene3D" id="3.40.50.150">
    <property type="entry name" value="Vaccinia Virus protein VP39"/>
    <property type="match status" value="1"/>
</dbReference>
<dbReference type="InterPro" id="IPR052356">
    <property type="entry name" value="Thiol_S-MT"/>
</dbReference>
<organism evidence="2 3">
    <name type="scientific">Thalassiosira oceanica</name>
    <name type="common">Marine diatom</name>
    <dbReference type="NCBI Taxonomy" id="159749"/>
    <lineage>
        <taxon>Eukaryota</taxon>
        <taxon>Sar</taxon>
        <taxon>Stramenopiles</taxon>
        <taxon>Ochrophyta</taxon>
        <taxon>Bacillariophyta</taxon>
        <taxon>Coscinodiscophyceae</taxon>
        <taxon>Thalassiosirophycidae</taxon>
        <taxon>Thalassiosirales</taxon>
        <taxon>Thalassiosiraceae</taxon>
        <taxon>Thalassiosira</taxon>
    </lineage>
</organism>
<dbReference type="EMBL" id="AGNL01012731">
    <property type="protein sequence ID" value="EJK67713.1"/>
    <property type="molecule type" value="Genomic_DNA"/>
</dbReference>
<dbReference type="Pfam" id="PF08241">
    <property type="entry name" value="Methyltransf_11"/>
    <property type="match status" value="1"/>
</dbReference>
<dbReference type="AlphaFoldDB" id="K0SNB1"/>
<dbReference type="PANTHER" id="PTHR45036:SF1">
    <property type="entry name" value="METHYLTRANSFERASE LIKE 7A"/>
    <property type="match status" value="1"/>
</dbReference>
<feature type="non-terminal residue" evidence="2">
    <location>
        <position position="68"/>
    </location>
</feature>
<name>K0SNB1_THAOC</name>
<dbReference type="CDD" id="cd02440">
    <property type="entry name" value="AdoMet_MTases"/>
    <property type="match status" value="1"/>
</dbReference>
<protein>
    <recommendedName>
        <fullName evidence="1">Methyltransferase type 11 domain-containing protein</fullName>
    </recommendedName>
</protein>
<dbReference type="InterPro" id="IPR013216">
    <property type="entry name" value="Methyltransf_11"/>
</dbReference>
<comment type="caution">
    <text evidence="2">The sequence shown here is derived from an EMBL/GenBank/DDBJ whole genome shotgun (WGS) entry which is preliminary data.</text>
</comment>
<proteinExistence type="predicted"/>
<feature type="domain" description="Methyltransferase type 11" evidence="1">
    <location>
        <begin position="3"/>
        <end position="68"/>
    </location>
</feature>
<reference evidence="2 3" key="1">
    <citation type="journal article" date="2012" name="Genome Biol.">
        <title>Genome and low-iron response of an oceanic diatom adapted to chronic iron limitation.</title>
        <authorList>
            <person name="Lommer M."/>
            <person name="Specht M."/>
            <person name="Roy A.S."/>
            <person name="Kraemer L."/>
            <person name="Andreson R."/>
            <person name="Gutowska M.A."/>
            <person name="Wolf J."/>
            <person name="Bergner S.V."/>
            <person name="Schilhabel M.B."/>
            <person name="Klostermeier U.C."/>
            <person name="Beiko R.G."/>
            <person name="Rosenstiel P."/>
            <person name="Hippler M."/>
            <person name="Laroche J."/>
        </authorList>
    </citation>
    <scope>NUCLEOTIDE SEQUENCE [LARGE SCALE GENOMIC DNA]</scope>
    <source>
        <strain evidence="2 3">CCMP1005</strain>
    </source>
</reference>
<keyword evidence="3" id="KW-1185">Reference proteome</keyword>
<dbReference type="OrthoDB" id="40925at2759"/>
<dbReference type="PANTHER" id="PTHR45036">
    <property type="entry name" value="METHYLTRANSFERASE LIKE 7B"/>
    <property type="match status" value="1"/>
</dbReference>